<dbReference type="SMART" id="SM01091">
    <property type="entry name" value="CorC_HlyC"/>
    <property type="match status" value="1"/>
</dbReference>
<dbReference type="InterPro" id="IPR005170">
    <property type="entry name" value="Transptr-assoc_dom"/>
</dbReference>
<dbReference type="SUPFAM" id="SSF54631">
    <property type="entry name" value="CBS-domain pair"/>
    <property type="match status" value="1"/>
</dbReference>
<keyword evidence="5 7" id="KW-0129">CBS domain</keyword>
<dbReference type="InterPro" id="IPR046342">
    <property type="entry name" value="CBS_dom_sf"/>
</dbReference>
<dbReference type="Gene3D" id="3.30.465.10">
    <property type="match status" value="1"/>
</dbReference>
<keyword evidence="2 8" id="KW-0812">Transmembrane</keyword>
<dbReference type="Pfam" id="PF03471">
    <property type="entry name" value="CorC_HlyC"/>
    <property type="match status" value="1"/>
</dbReference>
<keyword evidence="3" id="KW-0677">Repeat</keyword>
<dbReference type="Gene3D" id="3.10.580.10">
    <property type="entry name" value="CBS-domain"/>
    <property type="match status" value="1"/>
</dbReference>
<comment type="caution">
    <text evidence="10">The sequence shown here is derived from an EMBL/GenBank/DDBJ whole genome shotgun (WGS) entry which is preliminary data.</text>
</comment>
<dbReference type="AlphaFoldDB" id="A0A7C5SXH8"/>
<feature type="domain" description="CBS" evidence="9">
    <location>
        <begin position="263"/>
        <end position="321"/>
    </location>
</feature>
<evidence type="ECO:0000256" key="5">
    <source>
        <dbReference type="ARBA" id="ARBA00023122"/>
    </source>
</evidence>
<evidence type="ECO:0000256" key="1">
    <source>
        <dbReference type="ARBA" id="ARBA00004141"/>
    </source>
</evidence>
<feature type="transmembrane region" description="Helical" evidence="8">
    <location>
        <begin position="93"/>
        <end position="112"/>
    </location>
</feature>
<dbReference type="PROSITE" id="PS51371">
    <property type="entry name" value="CBS"/>
    <property type="match status" value="2"/>
</dbReference>
<dbReference type="InterPro" id="IPR000644">
    <property type="entry name" value="CBS_dom"/>
</dbReference>
<gene>
    <name evidence="10" type="ORF">ENN04_02365</name>
</gene>
<dbReference type="GO" id="GO:0005886">
    <property type="term" value="C:plasma membrane"/>
    <property type="evidence" value="ECO:0007669"/>
    <property type="project" value="TreeGrafter"/>
</dbReference>
<dbReference type="SMART" id="SM00116">
    <property type="entry name" value="CBS"/>
    <property type="match status" value="2"/>
</dbReference>
<dbReference type="InterPro" id="IPR002550">
    <property type="entry name" value="CNNM"/>
</dbReference>
<dbReference type="PANTHER" id="PTHR22777:SF17">
    <property type="entry name" value="UPF0053 PROTEIN SLL0260"/>
    <property type="match status" value="1"/>
</dbReference>
<evidence type="ECO:0000259" key="9">
    <source>
        <dbReference type="PROSITE" id="PS51371"/>
    </source>
</evidence>
<evidence type="ECO:0000256" key="4">
    <source>
        <dbReference type="ARBA" id="ARBA00022989"/>
    </source>
</evidence>
<dbReference type="CDD" id="cd04590">
    <property type="entry name" value="CBS_pair_CorC_HlyC_assoc"/>
    <property type="match status" value="1"/>
</dbReference>
<organism evidence="10">
    <name type="scientific">Thermocrinis ruber</name>
    <dbReference type="NCBI Taxonomy" id="75906"/>
    <lineage>
        <taxon>Bacteria</taxon>
        <taxon>Pseudomonadati</taxon>
        <taxon>Aquificota</taxon>
        <taxon>Aquificia</taxon>
        <taxon>Aquificales</taxon>
        <taxon>Aquificaceae</taxon>
        <taxon>Thermocrinis</taxon>
    </lineage>
</organism>
<dbReference type="Pfam" id="PF01595">
    <property type="entry name" value="CNNM"/>
    <property type="match status" value="1"/>
</dbReference>
<dbReference type="Pfam" id="PF00571">
    <property type="entry name" value="CBS"/>
    <property type="match status" value="2"/>
</dbReference>
<proteinExistence type="predicted"/>
<evidence type="ECO:0000256" key="3">
    <source>
        <dbReference type="ARBA" id="ARBA00022737"/>
    </source>
</evidence>
<evidence type="ECO:0000256" key="8">
    <source>
        <dbReference type="SAM" id="Phobius"/>
    </source>
</evidence>
<comment type="subcellular location">
    <subcellularLocation>
        <location evidence="1">Membrane</location>
        <topology evidence="1">Multi-pass membrane protein</topology>
    </subcellularLocation>
</comment>
<keyword evidence="6 8" id="KW-0472">Membrane</keyword>
<evidence type="ECO:0000256" key="7">
    <source>
        <dbReference type="PROSITE-ProRule" id="PRU00703"/>
    </source>
</evidence>
<sequence>MEILGLLFAVVFFVILEGIFSGSEIALVKTDRSRILALYKKTKYEFLMDFYENPEDYITLAMLGYTVSIVLATTFYTLIIFNLAETFKFLSGLEVLFSVTLVIFTLIFGEFVPKGLFHKHSEKVLVPSLWFLSKLKRVLLPILKTVRVLSRQLSKRLEGLSREKLSRKDLLAMGEELAEGEELRLAVKLLSARDTYLSEVLKPIHQVVMISENATVEQAVAEMKRSGYKKLPVYRGRVDEIVGYVDMFDLAEWYGRNLSIKNFIRPVAVFPEFASLQEALETFKNTKEGMGIVVDELGVVLGIVTVDDLSSFFMGGLGREELEEDRVVEIEKDKWIVDGRFQIEDLERLLGVELPKGPYSTVAGLLIYHLRRIPKKGEQTNIQGVIFKVVQADEKRVQKIMIEKASS</sequence>
<keyword evidence="4 8" id="KW-1133">Transmembrane helix</keyword>
<name>A0A7C5SXH8_9AQUI</name>
<dbReference type="InterPro" id="IPR036318">
    <property type="entry name" value="FAD-bd_PCMH-like_sf"/>
</dbReference>
<dbReference type="GO" id="GO:0050660">
    <property type="term" value="F:flavin adenine dinucleotide binding"/>
    <property type="evidence" value="ECO:0007669"/>
    <property type="project" value="InterPro"/>
</dbReference>
<evidence type="ECO:0000256" key="2">
    <source>
        <dbReference type="ARBA" id="ARBA00022692"/>
    </source>
</evidence>
<evidence type="ECO:0000256" key="6">
    <source>
        <dbReference type="ARBA" id="ARBA00023136"/>
    </source>
</evidence>
<evidence type="ECO:0000313" key="10">
    <source>
        <dbReference type="EMBL" id="HHO73464.1"/>
    </source>
</evidence>
<protein>
    <submittedName>
        <fullName evidence="10">HlyC/CorC family transporter</fullName>
    </submittedName>
</protein>
<dbReference type="EMBL" id="DSAC01000026">
    <property type="protein sequence ID" value="HHO73464.1"/>
    <property type="molecule type" value="Genomic_DNA"/>
</dbReference>
<reference evidence="10" key="1">
    <citation type="journal article" date="2020" name="mSystems">
        <title>Genome- and Community-Level Interaction Insights into Carbon Utilization and Element Cycling Functions of Hydrothermarchaeota in Hydrothermal Sediment.</title>
        <authorList>
            <person name="Zhou Z."/>
            <person name="Liu Y."/>
            <person name="Xu W."/>
            <person name="Pan J."/>
            <person name="Luo Z.H."/>
            <person name="Li M."/>
        </authorList>
    </citation>
    <scope>NUCLEOTIDE SEQUENCE [LARGE SCALE GENOMIC DNA]</scope>
    <source>
        <strain evidence="10">SpSt-114</strain>
    </source>
</reference>
<feature type="domain" description="CBS" evidence="9">
    <location>
        <begin position="203"/>
        <end position="260"/>
    </location>
</feature>
<accession>A0A7C5SXH8</accession>
<dbReference type="SUPFAM" id="SSF56176">
    <property type="entry name" value="FAD-binding/transporter-associated domain-like"/>
    <property type="match status" value="1"/>
</dbReference>
<dbReference type="InterPro" id="IPR016169">
    <property type="entry name" value="FAD-bd_PCMH_sub2"/>
</dbReference>
<feature type="transmembrane region" description="Helical" evidence="8">
    <location>
        <begin position="57"/>
        <end position="81"/>
    </location>
</feature>
<dbReference type="InterPro" id="IPR044751">
    <property type="entry name" value="Ion_transp-like_CBS"/>
</dbReference>
<dbReference type="PANTHER" id="PTHR22777">
    <property type="entry name" value="HEMOLYSIN-RELATED"/>
    <property type="match status" value="1"/>
</dbReference>